<evidence type="ECO:0000313" key="2">
    <source>
        <dbReference type="EMBL" id="CAF4698795.1"/>
    </source>
</evidence>
<gene>
    <name evidence="1" type="ORF">GPM918_LOCUS46689</name>
    <name evidence="2" type="ORF">SRO942_LOCUS51383</name>
</gene>
<dbReference type="EMBL" id="CAJNOQ010069299">
    <property type="protein sequence ID" value="CAF1684421.1"/>
    <property type="molecule type" value="Genomic_DNA"/>
</dbReference>
<sequence>MSAPCQAGDFAASTRIINSGECGGALSDRQAQRVEKIQENSWL</sequence>
<dbReference type="Proteomes" id="UP000663829">
    <property type="component" value="Unassembled WGS sequence"/>
</dbReference>
<dbReference type="Proteomes" id="UP000681722">
    <property type="component" value="Unassembled WGS sequence"/>
</dbReference>
<comment type="caution">
    <text evidence="1">The sequence shown here is derived from an EMBL/GenBank/DDBJ whole genome shotgun (WGS) entry which is preliminary data.</text>
</comment>
<keyword evidence="3" id="KW-1185">Reference proteome</keyword>
<evidence type="ECO:0000313" key="1">
    <source>
        <dbReference type="EMBL" id="CAF1684421.1"/>
    </source>
</evidence>
<reference evidence="1" key="1">
    <citation type="submission" date="2021-02" db="EMBL/GenBank/DDBJ databases">
        <authorList>
            <person name="Nowell W R."/>
        </authorList>
    </citation>
    <scope>NUCLEOTIDE SEQUENCE</scope>
</reference>
<name>A0A816HDR3_9BILA</name>
<dbReference type="EMBL" id="CAJOBC010161483">
    <property type="protein sequence ID" value="CAF4698795.1"/>
    <property type="molecule type" value="Genomic_DNA"/>
</dbReference>
<evidence type="ECO:0000313" key="3">
    <source>
        <dbReference type="Proteomes" id="UP000663829"/>
    </source>
</evidence>
<dbReference type="AlphaFoldDB" id="A0A816HDR3"/>
<feature type="non-terminal residue" evidence="1">
    <location>
        <position position="43"/>
    </location>
</feature>
<proteinExistence type="predicted"/>
<accession>A0A816HDR3</accession>
<protein>
    <submittedName>
        <fullName evidence="1">Uncharacterized protein</fullName>
    </submittedName>
</protein>
<organism evidence="1 3">
    <name type="scientific">Didymodactylos carnosus</name>
    <dbReference type="NCBI Taxonomy" id="1234261"/>
    <lineage>
        <taxon>Eukaryota</taxon>
        <taxon>Metazoa</taxon>
        <taxon>Spiralia</taxon>
        <taxon>Gnathifera</taxon>
        <taxon>Rotifera</taxon>
        <taxon>Eurotatoria</taxon>
        <taxon>Bdelloidea</taxon>
        <taxon>Philodinida</taxon>
        <taxon>Philodinidae</taxon>
        <taxon>Didymodactylos</taxon>
    </lineage>
</organism>
<dbReference type="OrthoDB" id="5985073at2759"/>